<dbReference type="STRING" id="1437824.BN940_04571"/>
<feature type="signal peptide" evidence="17">
    <location>
        <begin position="1"/>
        <end position="41"/>
    </location>
</feature>
<keyword evidence="10 16" id="KW-0798">TonB box</keyword>
<dbReference type="InterPro" id="IPR037066">
    <property type="entry name" value="Plug_dom_sf"/>
</dbReference>
<dbReference type="PANTHER" id="PTHR32552:SF82">
    <property type="entry name" value="FCUA PROTEIN"/>
    <property type="match status" value="1"/>
</dbReference>
<evidence type="ECO:0000256" key="4">
    <source>
        <dbReference type="ARBA" id="ARBA00022452"/>
    </source>
</evidence>
<accession>W8X2T7</accession>
<evidence type="ECO:0000256" key="1">
    <source>
        <dbReference type="ARBA" id="ARBA00004571"/>
    </source>
</evidence>
<dbReference type="HOGENOM" id="CLU_008287_22_0_4"/>
<dbReference type="SMART" id="SM00965">
    <property type="entry name" value="STN"/>
    <property type="match status" value="1"/>
</dbReference>
<proteinExistence type="inferred from homology"/>
<dbReference type="Gene3D" id="2.40.170.20">
    <property type="entry name" value="TonB-dependent receptor, beta-barrel domain"/>
    <property type="match status" value="1"/>
</dbReference>
<keyword evidence="20" id="KW-1185">Reference proteome</keyword>
<dbReference type="GO" id="GO:0015344">
    <property type="term" value="F:siderophore uptake transmembrane transporter activity"/>
    <property type="evidence" value="ECO:0007669"/>
    <property type="project" value="TreeGrafter"/>
</dbReference>
<dbReference type="Pfam" id="PF07660">
    <property type="entry name" value="STN"/>
    <property type="match status" value="1"/>
</dbReference>
<dbReference type="PANTHER" id="PTHR32552">
    <property type="entry name" value="FERRICHROME IRON RECEPTOR-RELATED"/>
    <property type="match status" value="1"/>
</dbReference>
<evidence type="ECO:0000256" key="11">
    <source>
        <dbReference type="ARBA" id="ARBA00023136"/>
    </source>
</evidence>
<dbReference type="InterPro" id="IPR011662">
    <property type="entry name" value="Secretin/TonB_short_N"/>
</dbReference>
<dbReference type="Gene3D" id="2.170.130.10">
    <property type="entry name" value="TonB-dependent receptor, plug domain"/>
    <property type="match status" value="1"/>
</dbReference>
<dbReference type="KEGG" id="cdn:BN940_04571"/>
<dbReference type="EMBL" id="HG916765">
    <property type="protein sequence ID" value="CDM23386.1"/>
    <property type="molecule type" value="Genomic_DNA"/>
</dbReference>
<comment type="similarity">
    <text evidence="2 14 16">Belongs to the TonB-dependent receptor family.</text>
</comment>
<evidence type="ECO:0000256" key="12">
    <source>
        <dbReference type="ARBA" id="ARBA00023170"/>
    </source>
</evidence>
<evidence type="ECO:0000256" key="8">
    <source>
        <dbReference type="ARBA" id="ARBA00023004"/>
    </source>
</evidence>
<evidence type="ECO:0000256" key="9">
    <source>
        <dbReference type="ARBA" id="ARBA00023065"/>
    </source>
</evidence>
<dbReference type="InterPro" id="IPR010105">
    <property type="entry name" value="TonB_sidphr_rcpt"/>
</dbReference>
<gene>
    <name evidence="19" type="ORF">BN940_04571</name>
</gene>
<dbReference type="InterPro" id="IPR036942">
    <property type="entry name" value="Beta-barrel_TonB_sf"/>
</dbReference>
<dbReference type="PROSITE" id="PS52016">
    <property type="entry name" value="TONB_DEPENDENT_REC_3"/>
    <property type="match status" value="1"/>
</dbReference>
<organism evidence="19 20">
    <name type="scientific">Castellaniella defragrans (strain DSM 12143 / CCUG 39792 / 65Phen)</name>
    <name type="common">Alcaligenes defragrans</name>
    <dbReference type="NCBI Taxonomy" id="1437824"/>
    <lineage>
        <taxon>Bacteria</taxon>
        <taxon>Pseudomonadati</taxon>
        <taxon>Pseudomonadota</taxon>
        <taxon>Betaproteobacteria</taxon>
        <taxon>Burkholderiales</taxon>
        <taxon>Alcaligenaceae</taxon>
        <taxon>Castellaniella</taxon>
    </lineage>
</organism>
<sequence>MNTTKSRTAPRGRNRAARLGAVALLLAALAATQALTAPAFAQEAPVAIDIPAQPLSKALLQLGGQTGLQIFFSQAIVEGHRAPALNGTLAPDEALRRLLAGTGIEFRRTGRNVSLSRPGADGAAQLAPITVAGTRAGDPPPAYGGGQVAAGGRLGLLGDRDFMETPFSTISYTSEYIQDRQAQELSRVIAVTDPAVFNHGATGMIQDHFALRGFGVENSDVALNGLYGMVPYWRITPEFIERIEVLKGPAAMLNGMPPGGSVGGSINLVTKRAGETPLARVTGTYASDAQYGTHVDLGRRFGDDQQFGIRFNGVYRDGDAAVDHQSRRARLAALALDWRSDRIRLSADLYTNEDHVGGLNRGVSLVNGLDVPSPPDPRTLLAPDWTFSTTQADAAILRGEVDITKAVTAYASYGHSKTDFDALASSTYQVFNARGDFRNDFSHQRTQYDKDTAEAGVRMRFRTAGIGHELALAASYYHHDYRFGFLRNMLGAGREWVTNIYDPSWGPSVSKRFSDETLPKTGEVRTVGFGVADTLSFAGDRVLLTLGARRQNVVSDTFDATTGALTARYDAGATTPMAALLWKVTDTVSVYGNYIEGLSQGATAPATAVNAGEVFPPYKTKQREAGLKMDWGGFATTLSAFQIERPSSYTDPVTRVFSFGGEQRNRGLELGFFGEPVQGLRLMGGISYTQAKLTRTAGGVNEGRYATAVPQWQGKLGVEWDVPGVPGLALNGNMVSVSEQYVNADNSLSVPGRTVFDVGARYATSIAGRPLTLRAMVLNVTDKAYWAGSLSSGLGAPRTYMLSASMDF</sequence>
<keyword evidence="7 17" id="KW-0732">Signal</keyword>
<keyword evidence="8" id="KW-0408">Iron</keyword>
<dbReference type="InterPro" id="IPR012910">
    <property type="entry name" value="Plug_dom"/>
</dbReference>
<evidence type="ECO:0000313" key="20">
    <source>
        <dbReference type="Proteomes" id="UP000019805"/>
    </source>
</evidence>
<keyword evidence="11 14" id="KW-0472">Membrane</keyword>
<reference evidence="19 20" key="1">
    <citation type="journal article" date="2014" name="BMC Microbiol.">
        <title>The oxygen-independent metabolism of cyclic monoterpenes in Castellaniella defragrans 65Phen.</title>
        <authorList>
            <person name="Petasch J."/>
            <person name="Disch E.M."/>
            <person name="Markert S."/>
            <person name="Becher D."/>
            <person name="Schweder T."/>
            <person name="Huttel B."/>
            <person name="Reinhardt R."/>
            <person name="Harder J."/>
        </authorList>
    </citation>
    <scope>NUCLEOTIDE SEQUENCE [LARGE SCALE GENOMIC DNA]</scope>
    <source>
        <strain evidence="19">65Phen</strain>
    </source>
</reference>
<keyword evidence="13 14" id="KW-0998">Cell outer membrane</keyword>
<keyword evidence="5" id="KW-0410">Iron transport</keyword>
<dbReference type="Proteomes" id="UP000019805">
    <property type="component" value="Chromosome"/>
</dbReference>
<feature type="chain" id="PRO_5004914489" evidence="17">
    <location>
        <begin position="42"/>
        <end position="808"/>
    </location>
</feature>
<dbReference type="eggNOG" id="COG4773">
    <property type="taxonomic scope" value="Bacteria"/>
</dbReference>
<dbReference type="InterPro" id="IPR000531">
    <property type="entry name" value="Beta-barrel_TonB"/>
</dbReference>
<dbReference type="PROSITE" id="PS01156">
    <property type="entry name" value="TONB_DEPENDENT_REC_2"/>
    <property type="match status" value="1"/>
</dbReference>
<feature type="domain" description="Secretin/TonB short N-terminal" evidence="18">
    <location>
        <begin position="68"/>
        <end position="118"/>
    </location>
</feature>
<dbReference type="GO" id="GO:0015891">
    <property type="term" value="P:siderophore transport"/>
    <property type="evidence" value="ECO:0007669"/>
    <property type="project" value="InterPro"/>
</dbReference>
<protein>
    <submittedName>
        <fullName evidence="19">Ferrichrome-iron receptor</fullName>
    </submittedName>
</protein>
<evidence type="ECO:0000256" key="17">
    <source>
        <dbReference type="SAM" id="SignalP"/>
    </source>
</evidence>
<evidence type="ECO:0000256" key="10">
    <source>
        <dbReference type="ARBA" id="ARBA00023077"/>
    </source>
</evidence>
<feature type="short sequence motif" description="TonB C-terminal box" evidence="15">
    <location>
        <begin position="791"/>
        <end position="808"/>
    </location>
</feature>
<evidence type="ECO:0000256" key="3">
    <source>
        <dbReference type="ARBA" id="ARBA00022448"/>
    </source>
</evidence>
<dbReference type="InterPro" id="IPR039426">
    <property type="entry name" value="TonB-dep_rcpt-like"/>
</dbReference>
<evidence type="ECO:0000256" key="2">
    <source>
        <dbReference type="ARBA" id="ARBA00009810"/>
    </source>
</evidence>
<dbReference type="Pfam" id="PF00593">
    <property type="entry name" value="TonB_dep_Rec_b-barrel"/>
    <property type="match status" value="1"/>
</dbReference>
<dbReference type="Gene3D" id="3.55.50.30">
    <property type="match status" value="1"/>
</dbReference>
<keyword evidence="4 14" id="KW-1134">Transmembrane beta strand</keyword>
<dbReference type="PATRIC" id="fig|1437824.5.peg.907"/>
<keyword evidence="12 19" id="KW-0675">Receptor</keyword>
<dbReference type="Pfam" id="PF07715">
    <property type="entry name" value="Plug"/>
    <property type="match status" value="1"/>
</dbReference>
<evidence type="ECO:0000256" key="7">
    <source>
        <dbReference type="ARBA" id="ARBA00022729"/>
    </source>
</evidence>
<dbReference type="InterPro" id="IPR010917">
    <property type="entry name" value="TonB_rcpt_CS"/>
</dbReference>
<dbReference type="RefSeq" id="WP_242404269.1">
    <property type="nucleotide sequence ID" value="NZ_HG916765.1"/>
</dbReference>
<evidence type="ECO:0000256" key="15">
    <source>
        <dbReference type="PROSITE-ProRule" id="PRU10144"/>
    </source>
</evidence>
<dbReference type="CDD" id="cd01347">
    <property type="entry name" value="ligand_gated_channel"/>
    <property type="match status" value="1"/>
</dbReference>
<dbReference type="GO" id="GO:0038023">
    <property type="term" value="F:signaling receptor activity"/>
    <property type="evidence" value="ECO:0007669"/>
    <property type="project" value="InterPro"/>
</dbReference>
<keyword evidence="3 14" id="KW-0813">Transport</keyword>
<evidence type="ECO:0000313" key="19">
    <source>
        <dbReference type="EMBL" id="CDM23386.1"/>
    </source>
</evidence>
<dbReference type="AlphaFoldDB" id="W8X2T7"/>
<evidence type="ECO:0000256" key="6">
    <source>
        <dbReference type="ARBA" id="ARBA00022692"/>
    </source>
</evidence>
<evidence type="ECO:0000256" key="13">
    <source>
        <dbReference type="ARBA" id="ARBA00023237"/>
    </source>
</evidence>
<name>W8X2T7_CASD6</name>
<dbReference type="GO" id="GO:0009279">
    <property type="term" value="C:cell outer membrane"/>
    <property type="evidence" value="ECO:0007669"/>
    <property type="project" value="UniProtKB-SubCell"/>
</dbReference>
<evidence type="ECO:0000256" key="14">
    <source>
        <dbReference type="PROSITE-ProRule" id="PRU01360"/>
    </source>
</evidence>
<keyword evidence="9" id="KW-0406">Ion transport</keyword>
<evidence type="ECO:0000256" key="16">
    <source>
        <dbReference type="RuleBase" id="RU003357"/>
    </source>
</evidence>
<dbReference type="NCBIfam" id="TIGR01783">
    <property type="entry name" value="TonB-siderophor"/>
    <property type="match status" value="1"/>
</dbReference>
<evidence type="ECO:0000256" key="5">
    <source>
        <dbReference type="ARBA" id="ARBA00022496"/>
    </source>
</evidence>
<dbReference type="SUPFAM" id="SSF56935">
    <property type="entry name" value="Porins"/>
    <property type="match status" value="1"/>
</dbReference>
<evidence type="ECO:0000259" key="18">
    <source>
        <dbReference type="SMART" id="SM00965"/>
    </source>
</evidence>
<comment type="subcellular location">
    <subcellularLocation>
        <location evidence="1 14">Cell outer membrane</location>
        <topology evidence="1 14">Multi-pass membrane protein</topology>
    </subcellularLocation>
</comment>
<keyword evidence="6 14" id="KW-0812">Transmembrane</keyword>